<feature type="compositionally biased region" description="Basic and acidic residues" evidence="1">
    <location>
        <begin position="72"/>
        <end position="84"/>
    </location>
</feature>
<protein>
    <submittedName>
        <fullName evidence="2">Uncharacterized protein</fullName>
    </submittedName>
</protein>
<proteinExistence type="predicted"/>
<evidence type="ECO:0000313" key="3">
    <source>
        <dbReference type="Proteomes" id="UP001175271"/>
    </source>
</evidence>
<dbReference type="EMBL" id="JAUCMV010000001">
    <property type="protein sequence ID" value="KAK0423116.1"/>
    <property type="molecule type" value="Genomic_DNA"/>
</dbReference>
<reference evidence="2" key="1">
    <citation type="submission" date="2023-06" db="EMBL/GenBank/DDBJ databases">
        <title>Genomic analysis of the entomopathogenic nematode Steinernema hermaphroditum.</title>
        <authorList>
            <person name="Schwarz E.M."/>
            <person name="Heppert J.K."/>
            <person name="Baniya A."/>
            <person name="Schwartz H.T."/>
            <person name="Tan C.-H."/>
            <person name="Antoshechkin I."/>
            <person name="Sternberg P.W."/>
            <person name="Goodrich-Blair H."/>
            <person name="Dillman A.R."/>
        </authorList>
    </citation>
    <scope>NUCLEOTIDE SEQUENCE</scope>
    <source>
        <strain evidence="2">PS9179</strain>
        <tissue evidence="2">Whole animal</tissue>
    </source>
</reference>
<gene>
    <name evidence="2" type="ORF">QR680_007979</name>
</gene>
<evidence type="ECO:0000256" key="1">
    <source>
        <dbReference type="SAM" id="MobiDB-lite"/>
    </source>
</evidence>
<name>A0AA39IGG6_9BILA</name>
<evidence type="ECO:0000313" key="2">
    <source>
        <dbReference type="EMBL" id="KAK0423116.1"/>
    </source>
</evidence>
<accession>A0AA39IGG6</accession>
<sequence>MNSNTQYRIQKFGLNDGAPHEQSQTVVHIPHFLKETQEQINGQAMRCEELFKGQSGRRMDARIRKNKFGNENEITIHPDNKGDSIARTTPEDATGPFSKGIEEMVQMVTHWMKKKEDLVEELIHLNDSVFATKLADPNGEVEKIVEKYLPKKESEIDMSSEQQTSSYTESEGSSCSSSWLLAV</sequence>
<comment type="caution">
    <text evidence="2">The sequence shown here is derived from an EMBL/GenBank/DDBJ whole genome shotgun (WGS) entry which is preliminary data.</text>
</comment>
<organism evidence="2 3">
    <name type="scientific">Steinernema hermaphroditum</name>
    <dbReference type="NCBI Taxonomy" id="289476"/>
    <lineage>
        <taxon>Eukaryota</taxon>
        <taxon>Metazoa</taxon>
        <taxon>Ecdysozoa</taxon>
        <taxon>Nematoda</taxon>
        <taxon>Chromadorea</taxon>
        <taxon>Rhabditida</taxon>
        <taxon>Tylenchina</taxon>
        <taxon>Panagrolaimomorpha</taxon>
        <taxon>Strongyloidoidea</taxon>
        <taxon>Steinernematidae</taxon>
        <taxon>Steinernema</taxon>
    </lineage>
</organism>
<feature type="compositionally biased region" description="Low complexity" evidence="1">
    <location>
        <begin position="159"/>
        <end position="183"/>
    </location>
</feature>
<keyword evidence="3" id="KW-1185">Reference proteome</keyword>
<feature type="region of interest" description="Disordered" evidence="1">
    <location>
        <begin position="150"/>
        <end position="183"/>
    </location>
</feature>
<dbReference type="AlphaFoldDB" id="A0AA39IGG6"/>
<feature type="region of interest" description="Disordered" evidence="1">
    <location>
        <begin position="72"/>
        <end position="97"/>
    </location>
</feature>
<dbReference type="Proteomes" id="UP001175271">
    <property type="component" value="Unassembled WGS sequence"/>
</dbReference>